<reference evidence="1" key="1">
    <citation type="submission" date="2016-11" db="EMBL/GenBank/DDBJ databases">
        <authorList>
            <person name="Jaros S."/>
            <person name="Januszkiewicz K."/>
            <person name="Wedrychowicz H."/>
        </authorList>
    </citation>
    <scope>NUCLEOTIDE SEQUENCE</scope>
    <source>
        <strain evidence="1">ACA-DC 565</strain>
    </source>
</reference>
<organism evidence="1">
    <name type="scientific">Loigolactobacillus rennini</name>
    <dbReference type="NCBI Taxonomy" id="238013"/>
    <lineage>
        <taxon>Bacteria</taxon>
        <taxon>Bacillati</taxon>
        <taxon>Bacillota</taxon>
        <taxon>Bacilli</taxon>
        <taxon>Lactobacillales</taxon>
        <taxon>Lactobacillaceae</taxon>
        <taxon>Loigolactobacillus</taxon>
    </lineage>
</organism>
<evidence type="ECO:0000313" key="1">
    <source>
        <dbReference type="EMBL" id="SFZ88238.1"/>
    </source>
</evidence>
<dbReference type="AlphaFoldDB" id="A0A1K2I770"/>
<sequence length="48" mass="5241">MSISLKLGIICKANDAQFVAKRKQLPVQARFRSNSSNGFAKQMAPVCS</sequence>
<proteinExistence type="predicted"/>
<protein>
    <submittedName>
        <fullName evidence="1">Uncharacterized protein</fullName>
    </submittedName>
</protein>
<dbReference type="EMBL" id="LT634362">
    <property type="protein sequence ID" value="SFZ88238.1"/>
    <property type="molecule type" value="Genomic_DNA"/>
</dbReference>
<gene>
    <name evidence="1" type="ORF">LREN565_1351</name>
</gene>
<name>A0A1K2I770_9LACO</name>
<accession>A0A1K2I770</accession>